<dbReference type="HOGENOM" id="CLU_022453_5_4_1"/>
<reference evidence="9" key="2">
    <citation type="submission" date="2014-02" db="EMBL/GenBank/DDBJ databases">
        <title>Complete DNA sequence of /Kuraishia capsulata/ illustrates novel genomic features among budding yeasts (/Saccharomycotina/).</title>
        <authorList>
            <person name="Morales L."/>
            <person name="Noel B."/>
            <person name="Porcel B."/>
            <person name="Marcet-Houben M."/>
            <person name="Hullo M-F."/>
            <person name="Sacerdot C."/>
            <person name="Tekaia F."/>
            <person name="Leh-Louis V."/>
            <person name="Despons L."/>
            <person name="Khanna V."/>
            <person name="Aury J-M."/>
            <person name="Barbe V."/>
            <person name="Couloux A."/>
            <person name="Labadie K."/>
            <person name="Pelletier E."/>
            <person name="Souciet J-L."/>
            <person name="Boekhout T."/>
            <person name="Gabaldon T."/>
            <person name="Wincker P."/>
            <person name="Dujon B."/>
        </authorList>
    </citation>
    <scope>NUCLEOTIDE SEQUENCE</scope>
    <source>
        <strain evidence="9">CBS 1993</strain>
    </source>
</reference>
<name>W6MR86_9ASCO</name>
<organism evidence="9 10">
    <name type="scientific">Kuraishia capsulata CBS 1993</name>
    <dbReference type="NCBI Taxonomy" id="1382522"/>
    <lineage>
        <taxon>Eukaryota</taxon>
        <taxon>Fungi</taxon>
        <taxon>Dikarya</taxon>
        <taxon>Ascomycota</taxon>
        <taxon>Saccharomycotina</taxon>
        <taxon>Pichiomycetes</taxon>
        <taxon>Pichiales</taxon>
        <taxon>Pichiaceae</taxon>
        <taxon>Kuraishia</taxon>
    </lineage>
</organism>
<dbReference type="InterPro" id="IPR013520">
    <property type="entry name" value="Ribonucl_H"/>
</dbReference>
<evidence type="ECO:0000313" key="9">
    <source>
        <dbReference type="EMBL" id="CDK24365.1"/>
    </source>
</evidence>
<comment type="function">
    <text evidence="6">3' to 5' exoribonuclease required for proper 3' end maturation of MRP RNA and of the U5L snRNA.</text>
</comment>
<reference evidence="9" key="1">
    <citation type="submission" date="2013-12" db="EMBL/GenBank/DDBJ databases">
        <authorList>
            <person name="Genoscope - CEA"/>
        </authorList>
    </citation>
    <scope>NUCLEOTIDE SEQUENCE</scope>
    <source>
        <strain evidence="9">CBS 1993</strain>
    </source>
</reference>
<dbReference type="SUPFAM" id="SSF53098">
    <property type="entry name" value="Ribonuclease H-like"/>
    <property type="match status" value="1"/>
</dbReference>
<gene>
    <name evidence="9" type="ORF">KUCA_T00000326001</name>
</gene>
<evidence type="ECO:0000259" key="8">
    <source>
        <dbReference type="SMART" id="SM00479"/>
    </source>
</evidence>
<evidence type="ECO:0000313" key="10">
    <source>
        <dbReference type="Proteomes" id="UP000019384"/>
    </source>
</evidence>
<dbReference type="GO" id="GO:0003676">
    <property type="term" value="F:nucleic acid binding"/>
    <property type="evidence" value="ECO:0007669"/>
    <property type="project" value="InterPro"/>
</dbReference>
<dbReference type="EMBL" id="HG793125">
    <property type="protein sequence ID" value="CDK24365.1"/>
    <property type="molecule type" value="Genomic_DNA"/>
</dbReference>
<evidence type="ECO:0000256" key="4">
    <source>
        <dbReference type="ARBA" id="ARBA00022839"/>
    </source>
</evidence>
<dbReference type="AlphaFoldDB" id="W6MR86"/>
<evidence type="ECO:0000256" key="6">
    <source>
        <dbReference type="ARBA" id="ARBA00037201"/>
    </source>
</evidence>
<keyword evidence="2" id="KW-0540">Nuclease</keyword>
<dbReference type="GO" id="GO:0005634">
    <property type="term" value="C:nucleus"/>
    <property type="evidence" value="ECO:0007669"/>
    <property type="project" value="UniProtKB-SubCell"/>
</dbReference>
<keyword evidence="3" id="KW-0378">Hydrolase</keyword>
<evidence type="ECO:0000256" key="5">
    <source>
        <dbReference type="ARBA" id="ARBA00023242"/>
    </source>
</evidence>
<dbReference type="OrthoDB" id="3996471at2759"/>
<dbReference type="InterPro" id="IPR036397">
    <property type="entry name" value="RNaseH_sf"/>
</dbReference>
<accession>W6MR86</accession>
<dbReference type="SMART" id="SM00479">
    <property type="entry name" value="EXOIII"/>
    <property type="match status" value="1"/>
</dbReference>
<dbReference type="Gene3D" id="3.30.420.10">
    <property type="entry name" value="Ribonuclease H-like superfamily/Ribonuclease H"/>
    <property type="match status" value="1"/>
</dbReference>
<dbReference type="GeneID" id="34517770"/>
<keyword evidence="4" id="KW-0269">Exonuclease</keyword>
<evidence type="ECO:0000256" key="1">
    <source>
        <dbReference type="ARBA" id="ARBA00004123"/>
    </source>
</evidence>
<dbReference type="RefSeq" id="XP_022456382.1">
    <property type="nucleotide sequence ID" value="XM_022604856.1"/>
</dbReference>
<keyword evidence="10" id="KW-1185">Reference proteome</keyword>
<keyword evidence="5" id="KW-0539">Nucleus</keyword>
<dbReference type="Proteomes" id="UP000019384">
    <property type="component" value="Unassembled WGS sequence"/>
</dbReference>
<evidence type="ECO:0000256" key="3">
    <source>
        <dbReference type="ARBA" id="ARBA00022801"/>
    </source>
</evidence>
<comment type="subcellular location">
    <subcellularLocation>
        <location evidence="1">Nucleus</location>
    </subcellularLocation>
</comment>
<dbReference type="GO" id="GO:0004527">
    <property type="term" value="F:exonuclease activity"/>
    <property type="evidence" value="ECO:0007669"/>
    <property type="project" value="UniProtKB-KW"/>
</dbReference>
<dbReference type="STRING" id="1382522.W6MR86"/>
<sequence length="459" mass="52137">MFPVPHKFDQACPQTGCSLLHCPFDHSGVVPSRRKRNRVNETNHDILRQDRTVKAVKVVKEPKGSKLIPRQVYPNAPETIPQRLNYLRQLENHYRSKGHGTESSVEKAIETEFEIATSCSTKIAYNNKIKTLLYNLVKFGNEHGKPSQARNTHDMASLDDWLDRLFSVCIPRKRLERHGYPMQIPEAEKEDSSFLPSEPKAPGLKSCLRCNEEFMRSTQMKETTCCYHPGKQEVLKQAENSAASNDYNSRVFSCCNQTVGEARGCKVLKHHVFKHSTMKDMHEELPFVELPEHTSNSKALKAVGLDCEMGFTSCGFECIKISIVDYVTEKTILDKLVKPKGEIIDLNTHVSDVAEIPEDSLDLQQIQSLLREIFDSETVVVGHGLENDFNCLRLLPTQRIVDTAILYSESSLVRRKDSLKKLAWKYLSLNIQSGTHDSVEDCVIPIQIVKNRLGKRNSN</sequence>
<dbReference type="PANTHER" id="PTHR12801">
    <property type="entry name" value="RNA EXONUCLEASE REXO1 / RECO3 FAMILY MEMBER-RELATED"/>
    <property type="match status" value="1"/>
</dbReference>
<evidence type="ECO:0000256" key="2">
    <source>
        <dbReference type="ARBA" id="ARBA00022722"/>
    </source>
</evidence>
<dbReference type="InterPro" id="IPR047021">
    <property type="entry name" value="REXO1/3/4-like"/>
</dbReference>
<dbReference type="InterPro" id="IPR012337">
    <property type="entry name" value="RNaseH-like_sf"/>
</dbReference>
<evidence type="ECO:0000256" key="7">
    <source>
        <dbReference type="ARBA" id="ARBA00039985"/>
    </source>
</evidence>
<dbReference type="PANTHER" id="PTHR12801:SF118">
    <property type="entry name" value="RNA EXONUCLEASE 3"/>
    <property type="match status" value="1"/>
</dbReference>
<feature type="domain" description="Exonuclease" evidence="8">
    <location>
        <begin position="301"/>
        <end position="458"/>
    </location>
</feature>
<proteinExistence type="predicted"/>
<protein>
    <recommendedName>
        <fullName evidence="7">RNA exonuclease 3</fullName>
    </recommendedName>
</protein>